<dbReference type="PANTHER" id="PTHR37163">
    <property type="entry name" value="CONSERVED PROTEIN"/>
    <property type="match status" value="1"/>
</dbReference>
<dbReference type="EMBL" id="CAEZUX010000048">
    <property type="protein sequence ID" value="CAB4613380.1"/>
    <property type="molecule type" value="Genomic_DNA"/>
</dbReference>
<dbReference type="AlphaFoldDB" id="A0A6J6HJS0"/>
<dbReference type="InterPro" id="IPR007511">
    <property type="entry name" value="DUF501"/>
</dbReference>
<sequence>MLLSGDAPSVEDVETVTRLIGRVPQGEFRVVVRATNGEPVVLLNAPLLEDGTPMPTLYWLVGSSEVHAVSTLESDGAVDEVEALIGLETIDAIHASYGARRDALIPATHTGHRPSGGVGGTRRGVKCLHAHLAHWLAGGDDAVGEWVAAQLDARGATRAARI</sequence>
<dbReference type="PANTHER" id="PTHR37163:SF1">
    <property type="entry name" value="DUF501 DOMAIN-CONTAINING PROTEIN"/>
    <property type="match status" value="1"/>
</dbReference>
<proteinExistence type="predicted"/>
<reference evidence="1" key="1">
    <citation type="submission" date="2020-05" db="EMBL/GenBank/DDBJ databases">
        <authorList>
            <person name="Chiriac C."/>
            <person name="Salcher M."/>
            <person name="Ghai R."/>
            <person name="Kavagutti S V."/>
        </authorList>
    </citation>
    <scope>NUCLEOTIDE SEQUENCE</scope>
</reference>
<organism evidence="1">
    <name type="scientific">freshwater metagenome</name>
    <dbReference type="NCBI Taxonomy" id="449393"/>
    <lineage>
        <taxon>unclassified sequences</taxon>
        <taxon>metagenomes</taxon>
        <taxon>ecological metagenomes</taxon>
    </lineage>
</organism>
<evidence type="ECO:0000313" key="1">
    <source>
        <dbReference type="EMBL" id="CAB4613380.1"/>
    </source>
</evidence>
<dbReference type="Pfam" id="PF04417">
    <property type="entry name" value="DUF501"/>
    <property type="match status" value="1"/>
</dbReference>
<protein>
    <submittedName>
        <fullName evidence="1">Unannotated protein</fullName>
    </submittedName>
</protein>
<accession>A0A6J6HJS0</accession>
<gene>
    <name evidence="1" type="ORF">UFOPK1874_00571</name>
</gene>
<name>A0A6J6HJS0_9ZZZZ</name>